<accession>A0A975H470</accession>
<gene>
    <name evidence="2" type="ORF">J1M35_06870</name>
</gene>
<protein>
    <submittedName>
        <fullName evidence="2">DUF2249 domain-containing protein</fullName>
    </submittedName>
</protein>
<dbReference type="Proteomes" id="UP000663903">
    <property type="component" value="Chromosome"/>
</dbReference>
<dbReference type="EMBL" id="CP071796">
    <property type="protein sequence ID" value="QTD46593.1"/>
    <property type="molecule type" value="Genomic_DNA"/>
</dbReference>
<proteinExistence type="predicted"/>
<dbReference type="Pfam" id="PF10006">
    <property type="entry name" value="DUF2249"/>
    <property type="match status" value="1"/>
</dbReference>
<dbReference type="KEGG" id="otd:J1M35_06870"/>
<evidence type="ECO:0000313" key="3">
    <source>
        <dbReference type="Proteomes" id="UP000663903"/>
    </source>
</evidence>
<feature type="domain" description="DUF2249" evidence="1">
    <location>
        <begin position="10"/>
        <end position="78"/>
    </location>
</feature>
<organism evidence="2 3">
    <name type="scientific">Ottowia testudinis</name>
    <dbReference type="NCBI Taxonomy" id="2816950"/>
    <lineage>
        <taxon>Bacteria</taxon>
        <taxon>Pseudomonadati</taxon>
        <taxon>Pseudomonadota</taxon>
        <taxon>Betaproteobacteria</taxon>
        <taxon>Burkholderiales</taxon>
        <taxon>Comamonadaceae</taxon>
        <taxon>Ottowia</taxon>
    </lineage>
</organism>
<dbReference type="RefSeq" id="WP_208010492.1">
    <property type="nucleotide sequence ID" value="NZ_CP071796.1"/>
</dbReference>
<sequence>MMPTPATSRIDVREIAPQLRHGLIFEQFGALAPDQWLELVADHDPQPLHRQFEARHADEFEWAYLERGPGRWRVQIRRLAPVVASGAGGSCCSGGACG</sequence>
<evidence type="ECO:0000313" key="2">
    <source>
        <dbReference type="EMBL" id="QTD46593.1"/>
    </source>
</evidence>
<evidence type="ECO:0000259" key="1">
    <source>
        <dbReference type="Pfam" id="PF10006"/>
    </source>
</evidence>
<reference evidence="2" key="1">
    <citation type="submission" date="2021-03" db="EMBL/GenBank/DDBJ databases">
        <title>Ottowia sp. 27C isolated from the cloaca of a Giant Asian pond turtle (Heosemys grandis).</title>
        <authorList>
            <person name="Spergser J."/>
            <person name="Busse H.-J."/>
        </authorList>
    </citation>
    <scope>NUCLEOTIDE SEQUENCE</scope>
    <source>
        <strain evidence="2">27C</strain>
    </source>
</reference>
<dbReference type="AlphaFoldDB" id="A0A975H470"/>
<name>A0A975H470_9BURK</name>
<dbReference type="InterPro" id="IPR018720">
    <property type="entry name" value="DUF2249"/>
</dbReference>
<keyword evidence="3" id="KW-1185">Reference proteome</keyword>